<comment type="caution">
    <text evidence="1">The sequence shown here is derived from an EMBL/GenBank/DDBJ whole genome shotgun (WGS) entry which is preliminary data.</text>
</comment>
<dbReference type="AlphaFoldDB" id="A0A5R9L3Y5"/>
<organism evidence="1 2">
    <name type="scientific">Dyadobacter luticola</name>
    <dbReference type="NCBI Taxonomy" id="1979387"/>
    <lineage>
        <taxon>Bacteria</taxon>
        <taxon>Pseudomonadati</taxon>
        <taxon>Bacteroidota</taxon>
        <taxon>Cytophagia</taxon>
        <taxon>Cytophagales</taxon>
        <taxon>Spirosomataceae</taxon>
        <taxon>Dyadobacter</taxon>
    </lineage>
</organism>
<accession>A0A5R9L3Y5</accession>
<protein>
    <submittedName>
        <fullName evidence="1">Uncharacterized protein</fullName>
    </submittedName>
</protein>
<gene>
    <name evidence="1" type="ORF">FEN17_06535</name>
</gene>
<evidence type="ECO:0000313" key="1">
    <source>
        <dbReference type="EMBL" id="TLV03263.1"/>
    </source>
</evidence>
<proteinExistence type="predicted"/>
<dbReference type="RefSeq" id="WP_138364469.1">
    <property type="nucleotide sequence ID" value="NZ_VCEJ01000002.1"/>
</dbReference>
<evidence type="ECO:0000313" key="2">
    <source>
        <dbReference type="Proteomes" id="UP000306402"/>
    </source>
</evidence>
<dbReference type="OrthoDB" id="957194at2"/>
<reference evidence="1 2" key="1">
    <citation type="submission" date="2019-05" db="EMBL/GenBank/DDBJ databases">
        <authorList>
            <person name="Qu J.-H."/>
        </authorList>
    </citation>
    <scope>NUCLEOTIDE SEQUENCE [LARGE SCALE GENOMIC DNA]</scope>
    <source>
        <strain evidence="1 2">T17</strain>
    </source>
</reference>
<name>A0A5R9L3Y5_9BACT</name>
<dbReference type="Proteomes" id="UP000306402">
    <property type="component" value="Unassembled WGS sequence"/>
</dbReference>
<sequence>MSVIDILGDQEETLGTAEDLREEIVVEVMQPEISGSLIKIEFETSIGLCRGHYHASDLGHEEVILDEESISILKALFPTFNGVFVHQHNRDWVEISVAENFTGLPEYKIYSRIVTGSAA</sequence>
<keyword evidence="2" id="KW-1185">Reference proteome</keyword>
<dbReference type="EMBL" id="VCEJ01000002">
    <property type="protein sequence ID" value="TLV03263.1"/>
    <property type="molecule type" value="Genomic_DNA"/>
</dbReference>